<protein>
    <submittedName>
        <fullName evidence="3">Uncharacterized protein</fullName>
    </submittedName>
</protein>
<name>A0A4D9D9Y4_9STRA</name>
<evidence type="ECO:0000313" key="3">
    <source>
        <dbReference type="EMBL" id="TFJ85438.1"/>
    </source>
</evidence>
<feature type="region of interest" description="Disordered" evidence="1">
    <location>
        <begin position="24"/>
        <end position="108"/>
    </location>
</feature>
<evidence type="ECO:0000313" key="4">
    <source>
        <dbReference type="Proteomes" id="UP000355283"/>
    </source>
</evidence>
<feature type="compositionally biased region" description="Basic and acidic residues" evidence="1">
    <location>
        <begin position="59"/>
        <end position="69"/>
    </location>
</feature>
<accession>A0A4D9D9Y4</accession>
<organism evidence="3 4">
    <name type="scientific">Nannochloropsis salina CCMP1776</name>
    <dbReference type="NCBI Taxonomy" id="1027361"/>
    <lineage>
        <taxon>Eukaryota</taxon>
        <taxon>Sar</taxon>
        <taxon>Stramenopiles</taxon>
        <taxon>Ochrophyta</taxon>
        <taxon>Eustigmatophyceae</taxon>
        <taxon>Eustigmatales</taxon>
        <taxon>Monodopsidaceae</taxon>
        <taxon>Microchloropsis</taxon>
        <taxon>Microchloropsis salina</taxon>
    </lineage>
</organism>
<evidence type="ECO:0000256" key="1">
    <source>
        <dbReference type="SAM" id="MobiDB-lite"/>
    </source>
</evidence>
<comment type="caution">
    <text evidence="3">The sequence shown here is derived from an EMBL/GenBank/DDBJ whole genome shotgun (WGS) entry which is preliminary data.</text>
</comment>
<keyword evidence="2" id="KW-0732">Signal</keyword>
<dbReference type="Proteomes" id="UP000355283">
    <property type="component" value="Unassembled WGS sequence"/>
</dbReference>
<reference evidence="3 4" key="1">
    <citation type="submission" date="2019-01" db="EMBL/GenBank/DDBJ databases">
        <title>Nuclear Genome Assembly of the Microalgal Biofuel strain Nannochloropsis salina CCMP1776.</title>
        <authorList>
            <person name="Hovde B."/>
        </authorList>
    </citation>
    <scope>NUCLEOTIDE SEQUENCE [LARGE SCALE GENOMIC DNA]</scope>
    <source>
        <strain evidence="3 4">CCMP1776</strain>
    </source>
</reference>
<dbReference type="EMBL" id="SDOX01000011">
    <property type="protein sequence ID" value="TFJ85438.1"/>
    <property type="molecule type" value="Genomic_DNA"/>
</dbReference>
<dbReference type="AlphaFoldDB" id="A0A4D9D9Y4"/>
<sequence>MKLSVALTTAAASISLASAFLPLAPRPSPGVSRTSLAAWTPDRAPTTNLGRGGLSADASFDRAGVRADVDYMDNDQQARGRPLPRPSSRPSSRPPSRPPFLPFPLPSTRLMEDATVTHIYLRKEELPDAINP</sequence>
<feature type="compositionally biased region" description="Pro residues" evidence="1">
    <location>
        <begin position="83"/>
        <end position="105"/>
    </location>
</feature>
<feature type="chain" id="PRO_5020040127" evidence="2">
    <location>
        <begin position="20"/>
        <end position="132"/>
    </location>
</feature>
<proteinExistence type="predicted"/>
<keyword evidence="4" id="KW-1185">Reference proteome</keyword>
<gene>
    <name evidence="3" type="ORF">NSK_002948</name>
</gene>
<feature type="signal peptide" evidence="2">
    <location>
        <begin position="1"/>
        <end position="19"/>
    </location>
</feature>
<evidence type="ECO:0000256" key="2">
    <source>
        <dbReference type="SAM" id="SignalP"/>
    </source>
</evidence>